<dbReference type="PANTHER" id="PTHR11157:SF69">
    <property type="entry name" value="ELONGATION OF VERY LONG CHAIN FATTY ACIDS PROTEIN 7"/>
    <property type="match status" value="1"/>
</dbReference>
<evidence type="ECO:0000256" key="7">
    <source>
        <dbReference type="ARBA" id="ARBA00023098"/>
    </source>
</evidence>
<dbReference type="PROSITE" id="PS01188">
    <property type="entry name" value="ELO"/>
    <property type="match status" value="1"/>
</dbReference>
<dbReference type="EC" id="2.3.1.199" evidence="10"/>
<comment type="catalytic activity">
    <reaction evidence="10">
        <text>a very-long-chain acyl-CoA + malonyl-CoA + H(+) = a very-long-chain 3-oxoacyl-CoA + CO2 + CoA</text>
        <dbReference type="Rhea" id="RHEA:32727"/>
        <dbReference type="ChEBI" id="CHEBI:15378"/>
        <dbReference type="ChEBI" id="CHEBI:16526"/>
        <dbReference type="ChEBI" id="CHEBI:57287"/>
        <dbReference type="ChEBI" id="CHEBI:57384"/>
        <dbReference type="ChEBI" id="CHEBI:90725"/>
        <dbReference type="ChEBI" id="CHEBI:90736"/>
        <dbReference type="EC" id="2.3.1.199"/>
    </reaction>
</comment>
<dbReference type="GO" id="GO:0034626">
    <property type="term" value="P:fatty acid elongation, polyunsaturated fatty acid"/>
    <property type="evidence" value="ECO:0007669"/>
    <property type="project" value="TreeGrafter"/>
</dbReference>
<proteinExistence type="inferred from homology"/>
<dbReference type="GO" id="GO:0042761">
    <property type="term" value="P:very long-chain fatty acid biosynthetic process"/>
    <property type="evidence" value="ECO:0007669"/>
    <property type="project" value="TreeGrafter"/>
</dbReference>
<comment type="similarity">
    <text evidence="10">Belongs to the ELO family.</text>
</comment>
<feature type="transmembrane region" description="Helical" evidence="10">
    <location>
        <begin position="137"/>
        <end position="154"/>
    </location>
</feature>
<evidence type="ECO:0000313" key="12">
    <source>
        <dbReference type="EMBL" id="KAJ8040931.1"/>
    </source>
</evidence>
<feature type="transmembrane region" description="Helical" evidence="10">
    <location>
        <begin position="24"/>
        <end position="46"/>
    </location>
</feature>
<organism evidence="12 13">
    <name type="scientific">Holothuria leucospilota</name>
    <name type="common">Black long sea cucumber</name>
    <name type="synonym">Mertensiothuria leucospilota</name>
    <dbReference type="NCBI Taxonomy" id="206669"/>
    <lineage>
        <taxon>Eukaryota</taxon>
        <taxon>Metazoa</taxon>
        <taxon>Echinodermata</taxon>
        <taxon>Eleutherozoa</taxon>
        <taxon>Echinozoa</taxon>
        <taxon>Holothuroidea</taxon>
        <taxon>Aspidochirotacea</taxon>
        <taxon>Aspidochirotida</taxon>
        <taxon>Holothuriidae</taxon>
        <taxon>Holothuria</taxon>
    </lineage>
</organism>
<evidence type="ECO:0000256" key="9">
    <source>
        <dbReference type="ARBA" id="ARBA00023160"/>
    </source>
</evidence>
<keyword evidence="7 10" id="KW-0443">Lipid metabolism</keyword>
<dbReference type="GO" id="GO:0019367">
    <property type="term" value="P:fatty acid elongation, saturated fatty acid"/>
    <property type="evidence" value="ECO:0007669"/>
    <property type="project" value="TreeGrafter"/>
</dbReference>
<dbReference type="GO" id="GO:0009922">
    <property type="term" value="F:fatty acid elongase activity"/>
    <property type="evidence" value="ECO:0007669"/>
    <property type="project" value="UniProtKB-EC"/>
</dbReference>
<feature type="transmembrane region" description="Helical" evidence="10">
    <location>
        <begin position="229"/>
        <end position="250"/>
    </location>
</feature>
<keyword evidence="4 10" id="KW-0812">Transmembrane</keyword>
<evidence type="ECO:0000256" key="6">
    <source>
        <dbReference type="ARBA" id="ARBA00022989"/>
    </source>
</evidence>
<keyword evidence="13" id="KW-1185">Reference proteome</keyword>
<dbReference type="OrthoDB" id="434092at2759"/>
<evidence type="ECO:0000256" key="10">
    <source>
        <dbReference type="RuleBase" id="RU361115"/>
    </source>
</evidence>
<evidence type="ECO:0000256" key="3">
    <source>
        <dbReference type="ARBA" id="ARBA00022679"/>
    </source>
</evidence>
<keyword evidence="2 10" id="KW-0444">Lipid biosynthesis</keyword>
<keyword evidence="8 10" id="KW-0472">Membrane</keyword>
<evidence type="ECO:0000256" key="5">
    <source>
        <dbReference type="ARBA" id="ARBA00022832"/>
    </source>
</evidence>
<evidence type="ECO:0000256" key="2">
    <source>
        <dbReference type="ARBA" id="ARBA00022516"/>
    </source>
</evidence>
<dbReference type="Proteomes" id="UP001152320">
    <property type="component" value="Chromosome 6"/>
</dbReference>
<accession>A0A9Q1C909</accession>
<dbReference type="InterPro" id="IPR002076">
    <property type="entry name" value="ELO_fam"/>
</dbReference>
<comment type="subcellular location">
    <subcellularLocation>
        <location evidence="1">Membrane</location>
        <topology evidence="1">Multi-pass membrane protein</topology>
    </subcellularLocation>
</comment>
<keyword evidence="9 10" id="KW-0275">Fatty acid biosynthesis</keyword>
<comment type="caution">
    <text evidence="12">The sequence shown here is derived from an EMBL/GenBank/DDBJ whole genome shotgun (WGS) entry which is preliminary data.</text>
</comment>
<dbReference type="AlphaFoldDB" id="A0A9Q1C909"/>
<gene>
    <name evidence="12" type="ORF">HOLleu_15381</name>
</gene>
<feature type="region of interest" description="Disordered" evidence="11">
    <location>
        <begin position="257"/>
        <end position="279"/>
    </location>
</feature>
<dbReference type="Pfam" id="PF01151">
    <property type="entry name" value="ELO"/>
    <property type="match status" value="1"/>
</dbReference>
<sequence length="279" mass="32900">MAAVVRWWDDIIETYSDPRTEDWLFMQSPVPGTLLVILYLIIVWIGPKLMANREPFNLKPLLIVYNFAMVGLSFYMFWEFNMAGWLAGYTLGCQLVDYSRSPQALRMASVCWLFYISKFIEMLDTIFFILRKKNKQISFLHVFHHAIMPFTWWIGVKFVPGGFGTFHSMLNSFIHVLMYVYYGLAACGPSMQKFLWWKKYMTTMQLIQFFLVMTHSGQLFFIECPYPKVFAWIIGLYGFIFFFLFLNFYVQAYRKSGSKPTKENGHQSNGVKDNKTKTH</sequence>
<dbReference type="GO" id="GO:0005789">
    <property type="term" value="C:endoplasmic reticulum membrane"/>
    <property type="evidence" value="ECO:0007669"/>
    <property type="project" value="TreeGrafter"/>
</dbReference>
<feature type="transmembrane region" description="Helical" evidence="10">
    <location>
        <begin position="166"/>
        <end position="185"/>
    </location>
</feature>
<name>A0A9Q1C909_HOLLE</name>
<dbReference type="GO" id="GO:0034625">
    <property type="term" value="P:fatty acid elongation, monounsaturated fatty acid"/>
    <property type="evidence" value="ECO:0007669"/>
    <property type="project" value="TreeGrafter"/>
</dbReference>
<keyword evidence="6 10" id="KW-1133">Transmembrane helix</keyword>
<keyword evidence="5 10" id="KW-0276">Fatty acid metabolism</keyword>
<evidence type="ECO:0000256" key="1">
    <source>
        <dbReference type="ARBA" id="ARBA00004141"/>
    </source>
</evidence>
<dbReference type="InterPro" id="IPR030457">
    <property type="entry name" value="ELO_CS"/>
</dbReference>
<evidence type="ECO:0000313" key="13">
    <source>
        <dbReference type="Proteomes" id="UP001152320"/>
    </source>
</evidence>
<dbReference type="EMBL" id="JAIZAY010000006">
    <property type="protein sequence ID" value="KAJ8040931.1"/>
    <property type="molecule type" value="Genomic_DNA"/>
</dbReference>
<dbReference type="PANTHER" id="PTHR11157">
    <property type="entry name" value="FATTY ACID ACYL TRANSFERASE-RELATED"/>
    <property type="match status" value="1"/>
</dbReference>
<keyword evidence="3 10" id="KW-0808">Transferase</keyword>
<feature type="transmembrane region" description="Helical" evidence="10">
    <location>
        <begin position="112"/>
        <end position="130"/>
    </location>
</feature>
<evidence type="ECO:0000256" key="11">
    <source>
        <dbReference type="SAM" id="MobiDB-lite"/>
    </source>
</evidence>
<evidence type="ECO:0000256" key="8">
    <source>
        <dbReference type="ARBA" id="ARBA00023136"/>
    </source>
</evidence>
<protein>
    <recommendedName>
        <fullName evidence="10">Elongation of very long chain fatty acids protein</fullName>
        <ecNumber evidence="10">2.3.1.199</ecNumber>
    </recommendedName>
    <alternativeName>
        <fullName evidence="10">Very-long-chain 3-oxoacyl-CoA synthase</fullName>
    </alternativeName>
</protein>
<evidence type="ECO:0000256" key="4">
    <source>
        <dbReference type="ARBA" id="ARBA00022692"/>
    </source>
</evidence>
<dbReference type="GO" id="GO:0030148">
    <property type="term" value="P:sphingolipid biosynthetic process"/>
    <property type="evidence" value="ECO:0007669"/>
    <property type="project" value="TreeGrafter"/>
</dbReference>
<reference evidence="12" key="1">
    <citation type="submission" date="2021-10" db="EMBL/GenBank/DDBJ databases">
        <title>Tropical sea cucumber genome reveals ecological adaptation and Cuvierian tubules defense mechanism.</title>
        <authorList>
            <person name="Chen T."/>
        </authorList>
    </citation>
    <scope>NUCLEOTIDE SEQUENCE</scope>
    <source>
        <strain evidence="12">Nanhai2018</strain>
        <tissue evidence="12">Muscle</tissue>
    </source>
</reference>
<feature type="transmembrane region" description="Helical" evidence="10">
    <location>
        <begin position="58"/>
        <end position="78"/>
    </location>
</feature>